<organism evidence="4 5">
    <name type="scientific">Lamprobacter modestohalophilus</name>
    <dbReference type="NCBI Taxonomy" id="1064514"/>
    <lineage>
        <taxon>Bacteria</taxon>
        <taxon>Pseudomonadati</taxon>
        <taxon>Pseudomonadota</taxon>
        <taxon>Gammaproteobacteria</taxon>
        <taxon>Chromatiales</taxon>
        <taxon>Chromatiaceae</taxon>
        <taxon>Lamprobacter</taxon>
    </lineage>
</organism>
<dbReference type="PANTHER" id="PTHR30231">
    <property type="entry name" value="DNA POLYMERASE III SUBUNIT EPSILON"/>
    <property type="match status" value="1"/>
</dbReference>
<evidence type="ECO:0000313" key="5">
    <source>
        <dbReference type="Proteomes" id="UP001138768"/>
    </source>
</evidence>
<dbReference type="PANTHER" id="PTHR30231:SF7">
    <property type="entry name" value="BLR4117 PROTEIN"/>
    <property type="match status" value="1"/>
</dbReference>
<dbReference type="Proteomes" id="UP001138768">
    <property type="component" value="Unassembled WGS sequence"/>
</dbReference>
<dbReference type="GO" id="GO:0005829">
    <property type="term" value="C:cytosol"/>
    <property type="evidence" value="ECO:0007669"/>
    <property type="project" value="TreeGrafter"/>
</dbReference>
<dbReference type="GO" id="GO:0008408">
    <property type="term" value="F:3'-5' exonuclease activity"/>
    <property type="evidence" value="ECO:0007669"/>
    <property type="project" value="TreeGrafter"/>
</dbReference>
<protein>
    <recommendedName>
        <fullName evidence="3">Exonuclease domain-containing protein</fullName>
    </recommendedName>
</protein>
<name>A0A9X0WAD9_9GAMM</name>
<proteinExistence type="predicted"/>
<dbReference type="CDD" id="cd06127">
    <property type="entry name" value="DEDDh"/>
    <property type="match status" value="1"/>
</dbReference>
<dbReference type="Gene3D" id="3.30.420.10">
    <property type="entry name" value="Ribonuclease H-like superfamily/Ribonuclease H"/>
    <property type="match status" value="1"/>
</dbReference>
<gene>
    <name evidence="4" type="ORF">CKO42_15570</name>
</gene>
<dbReference type="Pfam" id="PF00929">
    <property type="entry name" value="RNase_T"/>
    <property type="match status" value="1"/>
</dbReference>
<dbReference type="InterPro" id="IPR012337">
    <property type="entry name" value="RNaseH-like_sf"/>
</dbReference>
<evidence type="ECO:0000256" key="1">
    <source>
        <dbReference type="ARBA" id="ARBA00022722"/>
    </source>
</evidence>
<evidence type="ECO:0000313" key="4">
    <source>
        <dbReference type="EMBL" id="MBK1619836.1"/>
    </source>
</evidence>
<dbReference type="EMBL" id="NRRY01000027">
    <property type="protein sequence ID" value="MBK1619836.1"/>
    <property type="molecule type" value="Genomic_DNA"/>
</dbReference>
<dbReference type="GO" id="GO:0003676">
    <property type="term" value="F:nucleic acid binding"/>
    <property type="evidence" value="ECO:0007669"/>
    <property type="project" value="InterPro"/>
</dbReference>
<sequence>MTGSSMSDQPQMSDQTALDRVLADYRTAFEPTWSDTDSLEQVRFCVLDCETTGLDPKRHRIVSIGAIAITEGEIDLSDRLEVLLRVRFNTAATLVHGITRSETEHALDEPDALSALLGYLGDGVIVGHHISHDLAMIDAALARHTDDRLQNRHLDTGQLMLALLDDGAFGAEPGLDDLSLDGLCRFFGIVPHDRHTAPGDAFLTALVLLRLLRVAARSGRNTLAALLRQPAPQADPKG</sequence>
<evidence type="ECO:0000256" key="2">
    <source>
        <dbReference type="ARBA" id="ARBA00022839"/>
    </source>
</evidence>
<comment type="caution">
    <text evidence="4">The sequence shown here is derived from an EMBL/GenBank/DDBJ whole genome shotgun (WGS) entry which is preliminary data.</text>
</comment>
<accession>A0A9X0WAD9</accession>
<keyword evidence="2" id="KW-0378">Hydrolase</keyword>
<dbReference type="InterPro" id="IPR013520">
    <property type="entry name" value="Ribonucl_H"/>
</dbReference>
<evidence type="ECO:0000259" key="3">
    <source>
        <dbReference type="SMART" id="SM00479"/>
    </source>
</evidence>
<dbReference type="GO" id="GO:0006259">
    <property type="term" value="P:DNA metabolic process"/>
    <property type="evidence" value="ECO:0007669"/>
    <property type="project" value="UniProtKB-ARBA"/>
</dbReference>
<reference evidence="4 5" key="1">
    <citation type="journal article" date="2020" name="Microorganisms">
        <title>Osmotic Adaptation and Compatible Solute Biosynthesis of Phototrophic Bacteria as Revealed from Genome Analyses.</title>
        <authorList>
            <person name="Imhoff J.F."/>
            <person name="Rahn T."/>
            <person name="Kunzel S."/>
            <person name="Keller A."/>
            <person name="Neulinger S.C."/>
        </authorList>
    </citation>
    <scope>NUCLEOTIDE SEQUENCE [LARGE SCALE GENOMIC DNA]</scope>
    <source>
        <strain evidence="4 5">DSM 25653</strain>
    </source>
</reference>
<dbReference type="SUPFAM" id="SSF53098">
    <property type="entry name" value="Ribonuclease H-like"/>
    <property type="match status" value="1"/>
</dbReference>
<dbReference type="SMART" id="SM00479">
    <property type="entry name" value="EXOIII"/>
    <property type="match status" value="1"/>
</dbReference>
<dbReference type="AlphaFoldDB" id="A0A9X0WAD9"/>
<keyword evidence="5" id="KW-1185">Reference proteome</keyword>
<feature type="domain" description="Exonuclease" evidence="3">
    <location>
        <begin position="43"/>
        <end position="217"/>
    </location>
</feature>
<keyword evidence="2" id="KW-0269">Exonuclease</keyword>
<keyword evidence="1" id="KW-0540">Nuclease</keyword>
<dbReference type="InterPro" id="IPR036397">
    <property type="entry name" value="RNaseH_sf"/>
</dbReference>